<name>A0A328UEQ9_9FIRM</name>
<feature type="transmembrane region" description="Helical" evidence="2">
    <location>
        <begin position="85"/>
        <end position="103"/>
    </location>
</feature>
<feature type="coiled-coil region" evidence="1">
    <location>
        <begin position="139"/>
        <end position="166"/>
    </location>
</feature>
<feature type="transmembrane region" description="Helical" evidence="2">
    <location>
        <begin position="258"/>
        <end position="278"/>
    </location>
</feature>
<dbReference type="AlphaFoldDB" id="A0A328UEQ9"/>
<feature type="transmembrane region" description="Helical" evidence="2">
    <location>
        <begin position="220"/>
        <end position="237"/>
    </location>
</feature>
<feature type="transmembrane region" description="Helical" evidence="2">
    <location>
        <begin position="351"/>
        <end position="370"/>
    </location>
</feature>
<evidence type="ECO:0000256" key="2">
    <source>
        <dbReference type="SAM" id="Phobius"/>
    </source>
</evidence>
<keyword evidence="2" id="KW-0812">Transmembrane</keyword>
<accession>A0A328UEQ9</accession>
<reference evidence="3 4" key="1">
    <citation type="submission" date="2018-06" db="EMBL/GenBank/DDBJ databases">
        <title>Noncontiguous genome sequence of Ruminococcaceae bacterium ASD2818.</title>
        <authorList>
            <person name="Chaplin A.V."/>
            <person name="Sokolova S.R."/>
            <person name="Kochetkova T.O."/>
            <person name="Goltsov A.Y."/>
            <person name="Trofimov D.Y."/>
            <person name="Efimov B.A."/>
        </authorList>
    </citation>
    <scope>NUCLEOTIDE SEQUENCE [LARGE SCALE GENOMIC DNA]</scope>
    <source>
        <strain evidence="3 4">ASD2818</strain>
    </source>
</reference>
<gene>
    <name evidence="3" type="ORF">DPQ25_06050</name>
</gene>
<feature type="transmembrane region" description="Helical" evidence="2">
    <location>
        <begin position="25"/>
        <end position="47"/>
    </location>
</feature>
<evidence type="ECO:0000256" key="1">
    <source>
        <dbReference type="SAM" id="Coils"/>
    </source>
</evidence>
<comment type="caution">
    <text evidence="3">The sequence shown here is derived from an EMBL/GenBank/DDBJ whole genome shotgun (WGS) entry which is preliminary data.</text>
</comment>
<dbReference type="Proteomes" id="UP000249377">
    <property type="component" value="Unassembled WGS sequence"/>
</dbReference>
<keyword evidence="2" id="KW-1133">Transmembrane helix</keyword>
<feature type="transmembrane region" description="Helical" evidence="2">
    <location>
        <begin position="314"/>
        <end position="339"/>
    </location>
</feature>
<keyword evidence="1" id="KW-0175">Coiled coil</keyword>
<dbReference type="RefSeq" id="WP_112332265.1">
    <property type="nucleotide sequence ID" value="NZ_QLYR01000002.1"/>
</dbReference>
<proteinExistence type="predicted"/>
<protein>
    <submittedName>
        <fullName evidence="3">Uncharacterized protein</fullName>
    </submittedName>
</protein>
<evidence type="ECO:0000313" key="4">
    <source>
        <dbReference type="Proteomes" id="UP000249377"/>
    </source>
</evidence>
<evidence type="ECO:0000313" key="3">
    <source>
        <dbReference type="EMBL" id="RAQ29849.1"/>
    </source>
</evidence>
<keyword evidence="4" id="KW-1185">Reference proteome</keyword>
<dbReference type="EMBL" id="QLYR01000002">
    <property type="protein sequence ID" value="RAQ29849.1"/>
    <property type="molecule type" value="Genomic_DNA"/>
</dbReference>
<organism evidence="3 4">
    <name type="scientific">Hydrogeniiclostridium mannosilyticum</name>
    <dbReference type="NCBI Taxonomy" id="2764322"/>
    <lineage>
        <taxon>Bacteria</taxon>
        <taxon>Bacillati</taxon>
        <taxon>Bacillota</taxon>
        <taxon>Clostridia</taxon>
        <taxon>Eubacteriales</taxon>
        <taxon>Acutalibacteraceae</taxon>
        <taxon>Hydrogeniiclostridium</taxon>
    </lineage>
</organism>
<keyword evidence="2" id="KW-0472">Membrane</keyword>
<feature type="transmembrane region" description="Helical" evidence="2">
    <location>
        <begin position="390"/>
        <end position="413"/>
    </location>
</feature>
<sequence>MIQTNTFYSTYSTIDVFGAPVSAPASVWVLFALFSVLLLAATVFVYVKKKNYQVGMPLVQKIRKRFPKLRGTPAASVWVQEAYKLLIVNKGIVLILVFALLIFPKLAQQNVYLSTDELYYKNYMQILSGELTPEKESYLQAEQQNLADAQAEITRIEQLYQENKITEIQRVQYEQPYQSILMKQNAFQRIMQYYNHLTQQGGGSFVYDSGYQILYKGSQITFLALVIFCALCFFNVFSMELKNNTVKLIRTLPKGRSYTIRCKVVLSFVVGISITGIAQGLEFFSINEVYGLNQWNASIASIPMFSVLPGWLPIWGYTAILFGLRLLAIISNTAIVLLISSVNKNSLISMLLSIFLLAAPIILSFMGINLTQYFSLLPLAQAGTSFTDSGKFIICMLYTGAAVSSICFICPFIKKKMMTY</sequence>